<dbReference type="Pfam" id="PF13412">
    <property type="entry name" value="HTH_24"/>
    <property type="match status" value="1"/>
</dbReference>
<evidence type="ECO:0000313" key="5">
    <source>
        <dbReference type="EMBL" id="KHS46715.1"/>
    </source>
</evidence>
<dbReference type="CDD" id="cd00090">
    <property type="entry name" value="HTH_ARSR"/>
    <property type="match status" value="1"/>
</dbReference>
<organism evidence="5 6">
    <name type="scientific">Novosphingobium subterraneum</name>
    <dbReference type="NCBI Taxonomy" id="48936"/>
    <lineage>
        <taxon>Bacteria</taxon>
        <taxon>Pseudomonadati</taxon>
        <taxon>Pseudomonadota</taxon>
        <taxon>Alphaproteobacteria</taxon>
        <taxon>Sphingomonadales</taxon>
        <taxon>Sphingomonadaceae</taxon>
        <taxon>Novosphingobium</taxon>
    </lineage>
</organism>
<dbReference type="InterPro" id="IPR036388">
    <property type="entry name" value="WH-like_DNA-bd_sf"/>
</dbReference>
<dbReference type="InterPro" id="IPR000485">
    <property type="entry name" value="AsnC-type_HTH_dom"/>
</dbReference>
<dbReference type="AlphaFoldDB" id="A0A0B9ABK0"/>
<gene>
    <name evidence="5" type="ORF">NJ75_01951</name>
</gene>
<dbReference type="PRINTS" id="PR00033">
    <property type="entry name" value="HTHASNC"/>
</dbReference>
<dbReference type="PATRIC" id="fig|48936.3.peg.1961"/>
<dbReference type="InterPro" id="IPR036390">
    <property type="entry name" value="WH_DNA-bd_sf"/>
</dbReference>
<dbReference type="SUPFAM" id="SSF54909">
    <property type="entry name" value="Dimeric alpha+beta barrel"/>
    <property type="match status" value="1"/>
</dbReference>
<evidence type="ECO:0000256" key="3">
    <source>
        <dbReference type="ARBA" id="ARBA00023163"/>
    </source>
</evidence>
<sequence>MGYCPLDRADLALLEALQNDSSLSVSDLAEKVALSSSACHRRIKALEQSGVIARYGAVLDPRALGLSVEVFVEITLTSQSREAMDRFERSVCDFDEILECHLMSGAADYILRVAAKDLEQYDWVHRECLARLPGVSAMRSSFSLRRIKQMRGYPVRIGAIRSGQAP</sequence>
<dbReference type="GO" id="GO:0006355">
    <property type="term" value="P:regulation of DNA-templated transcription"/>
    <property type="evidence" value="ECO:0007669"/>
    <property type="project" value="UniProtKB-ARBA"/>
</dbReference>
<keyword evidence="3" id="KW-0804">Transcription</keyword>
<evidence type="ECO:0000259" key="4">
    <source>
        <dbReference type="PROSITE" id="PS50956"/>
    </source>
</evidence>
<reference evidence="5 6" key="1">
    <citation type="submission" date="2014-10" db="EMBL/GenBank/DDBJ databases">
        <title>Draft genome sequence of Novosphingobium subterraneum DSM 12447.</title>
        <authorList>
            <person name="Gan H.M."/>
            <person name="Gan H.Y."/>
            <person name="Savka M.A."/>
        </authorList>
    </citation>
    <scope>NUCLEOTIDE SEQUENCE [LARGE SCALE GENOMIC DNA]</scope>
    <source>
        <strain evidence="5 6">DSM 12447</strain>
    </source>
</reference>
<dbReference type="STRING" id="48936.NJ75_01951"/>
<dbReference type="PANTHER" id="PTHR30154">
    <property type="entry name" value="LEUCINE-RESPONSIVE REGULATORY PROTEIN"/>
    <property type="match status" value="1"/>
</dbReference>
<keyword evidence="1" id="KW-0805">Transcription regulation</keyword>
<dbReference type="PANTHER" id="PTHR30154:SF34">
    <property type="entry name" value="TRANSCRIPTIONAL REGULATOR AZLB"/>
    <property type="match status" value="1"/>
</dbReference>
<protein>
    <submittedName>
        <fullName evidence="5">AsnC family transcriptional regulator</fullName>
    </submittedName>
</protein>
<dbReference type="SMART" id="SM00344">
    <property type="entry name" value="HTH_ASNC"/>
    <property type="match status" value="1"/>
</dbReference>
<dbReference type="GO" id="GO:0043565">
    <property type="term" value="F:sequence-specific DNA binding"/>
    <property type="evidence" value="ECO:0007669"/>
    <property type="project" value="InterPro"/>
</dbReference>
<dbReference type="InterPro" id="IPR019888">
    <property type="entry name" value="Tscrpt_reg_AsnC-like"/>
</dbReference>
<feature type="domain" description="HTH asnC-type" evidence="4">
    <location>
        <begin position="6"/>
        <end position="67"/>
    </location>
</feature>
<dbReference type="InterPro" id="IPR011991">
    <property type="entry name" value="ArsR-like_HTH"/>
</dbReference>
<dbReference type="PROSITE" id="PS00519">
    <property type="entry name" value="HTH_ASNC_1"/>
    <property type="match status" value="1"/>
</dbReference>
<keyword evidence="2" id="KW-0238">DNA-binding</keyword>
<evidence type="ECO:0000256" key="2">
    <source>
        <dbReference type="ARBA" id="ARBA00023125"/>
    </source>
</evidence>
<dbReference type="Proteomes" id="UP000031338">
    <property type="component" value="Unassembled WGS sequence"/>
</dbReference>
<dbReference type="EMBL" id="JRVC01000008">
    <property type="protein sequence ID" value="KHS46715.1"/>
    <property type="molecule type" value="Genomic_DNA"/>
</dbReference>
<accession>A0A0B9ABK0</accession>
<comment type="caution">
    <text evidence="5">The sequence shown here is derived from an EMBL/GenBank/DDBJ whole genome shotgun (WGS) entry which is preliminary data.</text>
</comment>
<dbReference type="InterPro" id="IPR019887">
    <property type="entry name" value="Tscrpt_reg_AsnC/Lrp_C"/>
</dbReference>
<dbReference type="Gene3D" id="1.10.10.10">
    <property type="entry name" value="Winged helix-like DNA-binding domain superfamily/Winged helix DNA-binding domain"/>
    <property type="match status" value="1"/>
</dbReference>
<dbReference type="SUPFAM" id="SSF46785">
    <property type="entry name" value="Winged helix' DNA-binding domain"/>
    <property type="match status" value="1"/>
</dbReference>
<evidence type="ECO:0000313" key="6">
    <source>
        <dbReference type="Proteomes" id="UP000031338"/>
    </source>
</evidence>
<dbReference type="InterPro" id="IPR011008">
    <property type="entry name" value="Dimeric_a/b-barrel"/>
</dbReference>
<dbReference type="Gene3D" id="3.30.70.920">
    <property type="match status" value="1"/>
</dbReference>
<dbReference type="GO" id="GO:0005829">
    <property type="term" value="C:cytosol"/>
    <property type="evidence" value="ECO:0007669"/>
    <property type="project" value="TreeGrafter"/>
</dbReference>
<proteinExistence type="predicted"/>
<dbReference type="Pfam" id="PF01037">
    <property type="entry name" value="AsnC_trans_reg"/>
    <property type="match status" value="1"/>
</dbReference>
<dbReference type="InterPro" id="IPR019885">
    <property type="entry name" value="Tscrpt_reg_HTH_AsnC-type_CS"/>
</dbReference>
<dbReference type="GO" id="GO:0043200">
    <property type="term" value="P:response to amino acid"/>
    <property type="evidence" value="ECO:0007669"/>
    <property type="project" value="TreeGrafter"/>
</dbReference>
<evidence type="ECO:0000256" key="1">
    <source>
        <dbReference type="ARBA" id="ARBA00023015"/>
    </source>
</evidence>
<name>A0A0B9ABK0_9SPHN</name>
<keyword evidence="6" id="KW-1185">Reference proteome</keyword>
<dbReference type="PROSITE" id="PS50956">
    <property type="entry name" value="HTH_ASNC_2"/>
    <property type="match status" value="1"/>
</dbReference>